<reference evidence="2" key="1">
    <citation type="journal article" date="2019" name="Int. J. Syst. Evol. Microbiol.">
        <title>The Global Catalogue of Microorganisms (GCM) 10K type strain sequencing project: providing services to taxonomists for standard genome sequencing and annotation.</title>
        <authorList>
            <consortium name="The Broad Institute Genomics Platform"/>
            <consortium name="The Broad Institute Genome Sequencing Center for Infectious Disease"/>
            <person name="Wu L."/>
            <person name="Ma J."/>
        </authorList>
    </citation>
    <scope>NUCLEOTIDE SEQUENCE [LARGE SCALE GENOMIC DNA]</scope>
    <source>
        <strain evidence="2">CGMCC 4.7020</strain>
    </source>
</reference>
<proteinExistence type="predicted"/>
<evidence type="ECO:0000313" key="1">
    <source>
        <dbReference type="EMBL" id="MFD1311432.1"/>
    </source>
</evidence>
<evidence type="ECO:0000313" key="2">
    <source>
        <dbReference type="Proteomes" id="UP001597058"/>
    </source>
</evidence>
<sequence>MNDDGSTRDGFLIHDLGCEDARRTPDAALDAEVNSHTTELTDQRTVNAPHLVALVHAGARFGHGHLVEPPAAVAA</sequence>
<gene>
    <name evidence="1" type="ORF">ACFQ5X_37215</name>
</gene>
<comment type="caution">
    <text evidence="1">The sequence shown here is derived from an EMBL/GenBank/DDBJ whole genome shotgun (WGS) entry which is preliminary data.</text>
</comment>
<protein>
    <submittedName>
        <fullName evidence="1">Uncharacterized protein</fullName>
    </submittedName>
</protein>
<dbReference type="RefSeq" id="WP_329294285.1">
    <property type="nucleotide sequence ID" value="NZ_JBHSKH010000103.1"/>
</dbReference>
<dbReference type="Proteomes" id="UP001597058">
    <property type="component" value="Unassembled WGS sequence"/>
</dbReference>
<organism evidence="1 2">
    <name type="scientific">Streptomyces kaempferi</name>
    <dbReference type="NCBI Taxonomy" id="333725"/>
    <lineage>
        <taxon>Bacteria</taxon>
        <taxon>Bacillati</taxon>
        <taxon>Actinomycetota</taxon>
        <taxon>Actinomycetes</taxon>
        <taxon>Kitasatosporales</taxon>
        <taxon>Streptomycetaceae</taxon>
        <taxon>Streptomyces</taxon>
    </lineage>
</organism>
<dbReference type="EMBL" id="JBHTMM010000079">
    <property type="protein sequence ID" value="MFD1311432.1"/>
    <property type="molecule type" value="Genomic_DNA"/>
</dbReference>
<accession>A0ABW3XPW1</accession>
<name>A0ABW3XPW1_9ACTN</name>
<keyword evidence="2" id="KW-1185">Reference proteome</keyword>